<dbReference type="EMBL" id="JBHRZI010000004">
    <property type="protein sequence ID" value="MFC3890314.1"/>
    <property type="molecule type" value="Genomic_DNA"/>
</dbReference>
<evidence type="ECO:0000259" key="5">
    <source>
        <dbReference type="PROSITE" id="PS50956"/>
    </source>
</evidence>
<dbReference type="PANTHER" id="PTHR30154">
    <property type="entry name" value="LEUCINE-RESPONSIVE REGULATORY PROTEIN"/>
    <property type="match status" value="1"/>
</dbReference>
<dbReference type="PRINTS" id="PR00033">
    <property type="entry name" value="HTHASNC"/>
</dbReference>
<evidence type="ECO:0000313" key="7">
    <source>
        <dbReference type="Proteomes" id="UP001595690"/>
    </source>
</evidence>
<name>A0ABV8BLK1_9PSEU</name>
<organism evidence="6 7">
    <name type="scientific">Lentzea rhizosphaerae</name>
    <dbReference type="NCBI Taxonomy" id="2041025"/>
    <lineage>
        <taxon>Bacteria</taxon>
        <taxon>Bacillati</taxon>
        <taxon>Actinomycetota</taxon>
        <taxon>Actinomycetes</taxon>
        <taxon>Pseudonocardiales</taxon>
        <taxon>Pseudonocardiaceae</taxon>
        <taxon>Lentzea</taxon>
    </lineage>
</organism>
<keyword evidence="7" id="KW-1185">Reference proteome</keyword>
<feature type="domain" description="HTH asnC-type" evidence="5">
    <location>
        <begin position="42"/>
        <end position="103"/>
    </location>
</feature>
<sequence>MRSIFQKQHPLPEWHYPGRRRELPGESSSNGQNSFTGRSSLLDEVNVRLLDELHSDPRLSMSELARRVGMSAPAVTERVQRLERAGVITGFRMEVDPAALGMPVTALVRIRPGPGQLPKIVAAAQDTPQVVECFRITGEDCFLLKVHGPSIGQLEEVLDRFLMFGQTTTSIVVSEPVPRRPLPVSASDQRRQ</sequence>
<dbReference type="InterPro" id="IPR036390">
    <property type="entry name" value="WH_DNA-bd_sf"/>
</dbReference>
<dbReference type="Gene3D" id="3.30.70.920">
    <property type="match status" value="1"/>
</dbReference>
<keyword evidence="1" id="KW-0805">Transcription regulation</keyword>
<dbReference type="PROSITE" id="PS50956">
    <property type="entry name" value="HTH_ASNC_2"/>
    <property type="match status" value="1"/>
</dbReference>
<dbReference type="InterPro" id="IPR011991">
    <property type="entry name" value="ArsR-like_HTH"/>
</dbReference>
<dbReference type="PANTHER" id="PTHR30154:SF53">
    <property type="entry name" value="HTH-TYPE TRANSCRIPTIONAL REGULATOR LRPC"/>
    <property type="match status" value="1"/>
</dbReference>
<dbReference type="InterPro" id="IPR019888">
    <property type="entry name" value="Tscrpt_reg_AsnC-like"/>
</dbReference>
<accession>A0ABV8BLK1</accession>
<dbReference type="CDD" id="cd00090">
    <property type="entry name" value="HTH_ARSR"/>
    <property type="match status" value="1"/>
</dbReference>
<dbReference type="InterPro" id="IPR019885">
    <property type="entry name" value="Tscrpt_reg_HTH_AsnC-type_CS"/>
</dbReference>
<reference evidence="7" key="1">
    <citation type="journal article" date="2019" name="Int. J. Syst. Evol. Microbiol.">
        <title>The Global Catalogue of Microorganisms (GCM) 10K type strain sequencing project: providing services to taxonomists for standard genome sequencing and annotation.</title>
        <authorList>
            <consortium name="The Broad Institute Genomics Platform"/>
            <consortium name="The Broad Institute Genome Sequencing Center for Infectious Disease"/>
            <person name="Wu L."/>
            <person name="Ma J."/>
        </authorList>
    </citation>
    <scope>NUCLEOTIDE SEQUENCE [LARGE SCALE GENOMIC DNA]</scope>
    <source>
        <strain evidence="7">CGMCC 4.7405</strain>
    </source>
</reference>
<dbReference type="SUPFAM" id="SSF54909">
    <property type="entry name" value="Dimeric alpha+beta barrel"/>
    <property type="match status" value="1"/>
</dbReference>
<evidence type="ECO:0000256" key="2">
    <source>
        <dbReference type="ARBA" id="ARBA00023125"/>
    </source>
</evidence>
<evidence type="ECO:0000313" key="6">
    <source>
        <dbReference type="EMBL" id="MFC3890314.1"/>
    </source>
</evidence>
<dbReference type="SUPFAM" id="SSF46785">
    <property type="entry name" value="Winged helix' DNA-binding domain"/>
    <property type="match status" value="1"/>
</dbReference>
<dbReference type="SMART" id="SM00418">
    <property type="entry name" value="HTH_ARSR"/>
    <property type="match status" value="1"/>
</dbReference>
<protein>
    <submittedName>
        <fullName evidence="6">Lrp/AsnC family transcriptional regulator</fullName>
    </submittedName>
</protein>
<dbReference type="RefSeq" id="WP_382367895.1">
    <property type="nucleotide sequence ID" value="NZ_JBHRZI010000004.1"/>
</dbReference>
<keyword evidence="3" id="KW-0804">Transcription</keyword>
<dbReference type="InterPro" id="IPR019887">
    <property type="entry name" value="Tscrpt_reg_AsnC/Lrp_C"/>
</dbReference>
<dbReference type="InterPro" id="IPR000485">
    <property type="entry name" value="AsnC-type_HTH_dom"/>
</dbReference>
<dbReference type="InterPro" id="IPR001845">
    <property type="entry name" value="HTH_ArsR_DNA-bd_dom"/>
</dbReference>
<gene>
    <name evidence="6" type="ORF">ACFOWZ_02410</name>
</gene>
<feature type="region of interest" description="Disordered" evidence="4">
    <location>
        <begin position="1"/>
        <end position="37"/>
    </location>
</feature>
<keyword evidence="2" id="KW-0238">DNA-binding</keyword>
<dbReference type="Pfam" id="PF01037">
    <property type="entry name" value="AsnC_trans_reg"/>
    <property type="match status" value="1"/>
</dbReference>
<dbReference type="Gene3D" id="1.10.10.10">
    <property type="entry name" value="Winged helix-like DNA-binding domain superfamily/Winged helix DNA-binding domain"/>
    <property type="match status" value="1"/>
</dbReference>
<dbReference type="PROSITE" id="PS00519">
    <property type="entry name" value="HTH_ASNC_1"/>
    <property type="match status" value="1"/>
</dbReference>
<dbReference type="Proteomes" id="UP001595690">
    <property type="component" value="Unassembled WGS sequence"/>
</dbReference>
<proteinExistence type="predicted"/>
<dbReference type="SMART" id="SM00344">
    <property type="entry name" value="HTH_ASNC"/>
    <property type="match status" value="1"/>
</dbReference>
<feature type="compositionally biased region" description="Polar residues" evidence="4">
    <location>
        <begin position="26"/>
        <end position="37"/>
    </location>
</feature>
<evidence type="ECO:0000256" key="1">
    <source>
        <dbReference type="ARBA" id="ARBA00023015"/>
    </source>
</evidence>
<evidence type="ECO:0000256" key="4">
    <source>
        <dbReference type="SAM" id="MobiDB-lite"/>
    </source>
</evidence>
<dbReference type="InterPro" id="IPR036388">
    <property type="entry name" value="WH-like_DNA-bd_sf"/>
</dbReference>
<dbReference type="Pfam" id="PF13412">
    <property type="entry name" value="HTH_24"/>
    <property type="match status" value="1"/>
</dbReference>
<evidence type="ECO:0000256" key="3">
    <source>
        <dbReference type="ARBA" id="ARBA00023163"/>
    </source>
</evidence>
<comment type="caution">
    <text evidence="6">The sequence shown here is derived from an EMBL/GenBank/DDBJ whole genome shotgun (WGS) entry which is preliminary data.</text>
</comment>
<dbReference type="InterPro" id="IPR011008">
    <property type="entry name" value="Dimeric_a/b-barrel"/>
</dbReference>